<evidence type="ECO:0000256" key="6">
    <source>
        <dbReference type="PROSITE-ProRule" id="PRU00169"/>
    </source>
</evidence>
<evidence type="ECO:0000259" key="7">
    <source>
        <dbReference type="PROSITE" id="PS50045"/>
    </source>
</evidence>
<dbReference type="PROSITE" id="PS50110">
    <property type="entry name" value="RESPONSE_REGULATORY"/>
    <property type="match status" value="1"/>
</dbReference>
<proteinExistence type="predicted"/>
<dbReference type="InterPro" id="IPR058031">
    <property type="entry name" value="AAA_lid_NorR"/>
</dbReference>
<dbReference type="SUPFAM" id="SSF52540">
    <property type="entry name" value="P-loop containing nucleoside triphosphate hydrolases"/>
    <property type="match status" value="1"/>
</dbReference>
<dbReference type="InterPro" id="IPR025944">
    <property type="entry name" value="Sigma_54_int_dom_CS"/>
</dbReference>
<dbReference type="RefSeq" id="WP_281763192.1">
    <property type="nucleotide sequence ID" value="NZ_AP026709.1"/>
</dbReference>
<evidence type="ECO:0000256" key="1">
    <source>
        <dbReference type="ARBA" id="ARBA00022741"/>
    </source>
</evidence>
<evidence type="ECO:0000256" key="2">
    <source>
        <dbReference type="ARBA" id="ARBA00022840"/>
    </source>
</evidence>
<evidence type="ECO:0000256" key="3">
    <source>
        <dbReference type="ARBA" id="ARBA00023015"/>
    </source>
</evidence>
<dbReference type="CDD" id="cd00009">
    <property type="entry name" value="AAA"/>
    <property type="match status" value="1"/>
</dbReference>
<feature type="domain" description="Sigma-54 factor interaction" evidence="7">
    <location>
        <begin position="146"/>
        <end position="375"/>
    </location>
</feature>
<dbReference type="Gene3D" id="3.40.50.300">
    <property type="entry name" value="P-loop containing nucleotide triphosphate hydrolases"/>
    <property type="match status" value="1"/>
</dbReference>
<keyword evidence="1" id="KW-0547">Nucleotide-binding</keyword>
<dbReference type="InterPro" id="IPR002078">
    <property type="entry name" value="Sigma_54_int"/>
</dbReference>
<dbReference type="PANTHER" id="PTHR32071">
    <property type="entry name" value="TRANSCRIPTIONAL REGULATORY PROTEIN"/>
    <property type="match status" value="1"/>
</dbReference>
<dbReference type="InterPro" id="IPR003593">
    <property type="entry name" value="AAA+_ATPase"/>
</dbReference>
<feature type="modified residue" description="4-aspartylphosphate" evidence="6">
    <location>
        <position position="58"/>
    </location>
</feature>
<dbReference type="InterPro" id="IPR011006">
    <property type="entry name" value="CheY-like_superfamily"/>
</dbReference>
<dbReference type="InterPro" id="IPR027417">
    <property type="entry name" value="P-loop_NTPase"/>
</dbReference>
<dbReference type="Pfam" id="PF25601">
    <property type="entry name" value="AAA_lid_14"/>
    <property type="match status" value="1"/>
</dbReference>
<dbReference type="InterPro" id="IPR001789">
    <property type="entry name" value="Sig_transdc_resp-reg_receiver"/>
</dbReference>
<accession>A0ABN6S4K6</accession>
<feature type="domain" description="Response regulatory" evidence="8">
    <location>
        <begin position="9"/>
        <end position="123"/>
    </location>
</feature>
<organism evidence="9 10">
    <name type="scientific">Pseudodesulfovibrio nedwellii</name>
    <dbReference type="NCBI Taxonomy" id="2973072"/>
    <lineage>
        <taxon>Bacteria</taxon>
        <taxon>Pseudomonadati</taxon>
        <taxon>Thermodesulfobacteriota</taxon>
        <taxon>Desulfovibrionia</taxon>
        <taxon>Desulfovibrionales</taxon>
        <taxon>Desulfovibrionaceae</taxon>
    </lineage>
</organism>
<dbReference type="SUPFAM" id="SSF46689">
    <property type="entry name" value="Homeodomain-like"/>
    <property type="match status" value="1"/>
</dbReference>
<dbReference type="SMART" id="SM00448">
    <property type="entry name" value="REC"/>
    <property type="match status" value="1"/>
</dbReference>
<dbReference type="PRINTS" id="PR01590">
    <property type="entry name" value="HTHFIS"/>
</dbReference>
<dbReference type="Gene3D" id="3.40.50.2300">
    <property type="match status" value="1"/>
</dbReference>
<evidence type="ECO:0000313" key="10">
    <source>
        <dbReference type="Proteomes" id="UP001317742"/>
    </source>
</evidence>
<dbReference type="PROSITE" id="PS50045">
    <property type="entry name" value="SIGMA54_INTERACT_4"/>
    <property type="match status" value="1"/>
</dbReference>
<dbReference type="InterPro" id="IPR025943">
    <property type="entry name" value="Sigma_54_int_dom_ATP-bd_2"/>
</dbReference>
<dbReference type="PROSITE" id="PS00676">
    <property type="entry name" value="SIGMA54_INTERACT_2"/>
    <property type="match status" value="1"/>
</dbReference>
<name>A0ABN6S4K6_9BACT</name>
<keyword evidence="4" id="KW-0238">DNA-binding</keyword>
<dbReference type="Gene3D" id="1.10.8.60">
    <property type="match status" value="1"/>
</dbReference>
<dbReference type="Gene3D" id="1.10.10.60">
    <property type="entry name" value="Homeodomain-like"/>
    <property type="match status" value="1"/>
</dbReference>
<keyword evidence="5" id="KW-0804">Transcription</keyword>
<evidence type="ECO:0000259" key="8">
    <source>
        <dbReference type="PROSITE" id="PS50110"/>
    </source>
</evidence>
<dbReference type="PROSITE" id="PS00688">
    <property type="entry name" value="SIGMA54_INTERACT_3"/>
    <property type="match status" value="1"/>
</dbReference>
<dbReference type="Pfam" id="PF00158">
    <property type="entry name" value="Sigma54_activat"/>
    <property type="match status" value="1"/>
</dbReference>
<dbReference type="SUPFAM" id="SSF52172">
    <property type="entry name" value="CheY-like"/>
    <property type="match status" value="1"/>
</dbReference>
<dbReference type="InterPro" id="IPR002197">
    <property type="entry name" value="HTH_Fis"/>
</dbReference>
<dbReference type="InterPro" id="IPR009057">
    <property type="entry name" value="Homeodomain-like_sf"/>
</dbReference>
<evidence type="ECO:0000256" key="4">
    <source>
        <dbReference type="ARBA" id="ARBA00023125"/>
    </source>
</evidence>
<dbReference type="PANTHER" id="PTHR32071:SF14">
    <property type="entry name" value="TRANSCRIPTIONAL REGULATORY PROTEIN RTCR"/>
    <property type="match status" value="1"/>
</dbReference>
<keyword evidence="6" id="KW-0597">Phosphoprotein</keyword>
<keyword evidence="10" id="KW-1185">Reference proteome</keyword>
<dbReference type="EMBL" id="AP026709">
    <property type="protein sequence ID" value="BDQ37340.1"/>
    <property type="molecule type" value="Genomic_DNA"/>
</dbReference>
<reference evidence="9 10" key="1">
    <citation type="submission" date="2022-08" db="EMBL/GenBank/DDBJ databases">
        <title>Genome Sequence of the sulphate-reducing bacterium, Pseudodesulfovibrio sp. SYK.</title>
        <authorList>
            <person name="Kondo R."/>
            <person name="Kataoka T."/>
        </authorList>
    </citation>
    <scope>NUCLEOTIDE SEQUENCE [LARGE SCALE GENOMIC DNA]</scope>
    <source>
        <strain evidence="9 10">SYK</strain>
    </source>
</reference>
<sequence length="450" mass="49473">MNTTIDIPTILVVDDDENILQVLEARLLSSGLTPLLADRAETALEMLANEQVDLIVSDVKMPGMGGHGLLKEVLENWPHIPIIMLTAHGTIPGAVDAIQTGAADYLTKPFDGKELVRLIRSKLETGIPPVQIRKPSTTHFSHEGLLGGTAPTMARFLELLERVARSTATVLLFGESGTGKEKAARILHDTSPRAKGPFVVVDCGSTQPTLLESELFGHVKGSFTHAMKDKKGLIEEANGGTLFLDEIGNISPDMQTRLLRFLQEGTIRRVGDNTERNVSCRVIAATNSNLPRMVADGDFREDLYYRLKVVTLTIPPLRERKEDIPLLVTGFLDELCAAQSRPLLSIKKDAMDRINGHVWPGNVRELKNTIEAALVFCGEDTITSQDLQIEELPTDSPILQGSSLSLEDNERETIVRALKATRGVKKNAADRLGISRRAIHYKIKKYGIEE</sequence>
<evidence type="ECO:0000256" key="5">
    <source>
        <dbReference type="ARBA" id="ARBA00023163"/>
    </source>
</evidence>
<gene>
    <name evidence="9" type="ORF">SYK_17000</name>
</gene>
<dbReference type="SMART" id="SM00382">
    <property type="entry name" value="AAA"/>
    <property type="match status" value="1"/>
</dbReference>
<keyword evidence="3" id="KW-0805">Transcription regulation</keyword>
<protein>
    <submittedName>
        <fullName evidence="9">Acetoacetate metabolism regulatory protein AtoC</fullName>
    </submittedName>
</protein>
<keyword evidence="2" id="KW-0067">ATP-binding</keyword>
<dbReference type="Pfam" id="PF02954">
    <property type="entry name" value="HTH_8"/>
    <property type="match status" value="1"/>
</dbReference>
<dbReference type="Pfam" id="PF00072">
    <property type="entry name" value="Response_reg"/>
    <property type="match status" value="1"/>
</dbReference>
<dbReference type="Proteomes" id="UP001317742">
    <property type="component" value="Chromosome"/>
</dbReference>
<evidence type="ECO:0000313" key="9">
    <source>
        <dbReference type="EMBL" id="BDQ37340.1"/>
    </source>
</evidence>